<organism evidence="1 2">
    <name type="scientific">Elysia marginata</name>
    <dbReference type="NCBI Taxonomy" id="1093978"/>
    <lineage>
        <taxon>Eukaryota</taxon>
        <taxon>Metazoa</taxon>
        <taxon>Spiralia</taxon>
        <taxon>Lophotrochozoa</taxon>
        <taxon>Mollusca</taxon>
        <taxon>Gastropoda</taxon>
        <taxon>Heterobranchia</taxon>
        <taxon>Euthyneura</taxon>
        <taxon>Panpulmonata</taxon>
        <taxon>Sacoglossa</taxon>
        <taxon>Placobranchoidea</taxon>
        <taxon>Plakobranchidae</taxon>
        <taxon>Elysia</taxon>
    </lineage>
</organism>
<gene>
    <name evidence="1" type="ORF">ElyMa_006160300</name>
</gene>
<comment type="caution">
    <text evidence="1">The sequence shown here is derived from an EMBL/GenBank/DDBJ whole genome shotgun (WGS) entry which is preliminary data.</text>
</comment>
<dbReference type="Proteomes" id="UP000762676">
    <property type="component" value="Unassembled WGS sequence"/>
</dbReference>
<evidence type="ECO:0000313" key="2">
    <source>
        <dbReference type="Proteomes" id="UP000762676"/>
    </source>
</evidence>
<dbReference type="EMBL" id="BMAT01012375">
    <property type="protein sequence ID" value="GFR90854.1"/>
    <property type="molecule type" value="Genomic_DNA"/>
</dbReference>
<proteinExistence type="predicted"/>
<reference evidence="1 2" key="1">
    <citation type="journal article" date="2021" name="Elife">
        <title>Chloroplast acquisition without the gene transfer in kleptoplastic sea slugs, Plakobranchus ocellatus.</title>
        <authorList>
            <person name="Maeda T."/>
            <person name="Takahashi S."/>
            <person name="Yoshida T."/>
            <person name="Shimamura S."/>
            <person name="Takaki Y."/>
            <person name="Nagai Y."/>
            <person name="Toyoda A."/>
            <person name="Suzuki Y."/>
            <person name="Arimoto A."/>
            <person name="Ishii H."/>
            <person name="Satoh N."/>
            <person name="Nishiyama T."/>
            <person name="Hasebe M."/>
            <person name="Maruyama T."/>
            <person name="Minagawa J."/>
            <person name="Obokata J."/>
            <person name="Shigenobu S."/>
        </authorList>
    </citation>
    <scope>NUCLEOTIDE SEQUENCE [LARGE SCALE GENOMIC DNA]</scope>
</reference>
<dbReference type="AlphaFoldDB" id="A0AAV4GZL5"/>
<name>A0AAV4GZL5_9GAST</name>
<sequence>MDGIASCYCRLSPSSQGVYCYHRDTIGHHITCAVPWRTVPYRTSPCQFDCYACTGICRHEAIGFYVSNFAVVICEIKSMCPPRKKRNGPTRLPLCVSYFKVNSKAKANFSSSS</sequence>
<accession>A0AAV4GZL5</accession>
<keyword evidence="2" id="KW-1185">Reference proteome</keyword>
<evidence type="ECO:0000313" key="1">
    <source>
        <dbReference type="EMBL" id="GFR90854.1"/>
    </source>
</evidence>
<protein>
    <submittedName>
        <fullName evidence="1">Uncharacterized protein</fullName>
    </submittedName>
</protein>